<evidence type="ECO:0000313" key="2">
    <source>
        <dbReference type="EMBL" id="CAI5779203.1"/>
    </source>
</evidence>
<evidence type="ECO:0000256" key="1">
    <source>
        <dbReference type="SAM" id="MobiDB-lite"/>
    </source>
</evidence>
<protein>
    <submittedName>
        <fullName evidence="2">Uncharacterized protein</fullName>
    </submittedName>
</protein>
<dbReference type="Proteomes" id="UP001178461">
    <property type="component" value="Chromosome 7"/>
</dbReference>
<dbReference type="EMBL" id="OX395132">
    <property type="protein sequence ID" value="CAI5779203.1"/>
    <property type="molecule type" value="Genomic_DNA"/>
</dbReference>
<organism evidence="2 3">
    <name type="scientific">Podarcis lilfordi</name>
    <name type="common">Lilford's wall lizard</name>
    <dbReference type="NCBI Taxonomy" id="74358"/>
    <lineage>
        <taxon>Eukaryota</taxon>
        <taxon>Metazoa</taxon>
        <taxon>Chordata</taxon>
        <taxon>Craniata</taxon>
        <taxon>Vertebrata</taxon>
        <taxon>Euteleostomi</taxon>
        <taxon>Lepidosauria</taxon>
        <taxon>Squamata</taxon>
        <taxon>Bifurcata</taxon>
        <taxon>Unidentata</taxon>
        <taxon>Episquamata</taxon>
        <taxon>Laterata</taxon>
        <taxon>Lacertibaenia</taxon>
        <taxon>Lacertidae</taxon>
        <taxon>Podarcis</taxon>
    </lineage>
</organism>
<reference evidence="2" key="1">
    <citation type="submission" date="2022-12" db="EMBL/GenBank/DDBJ databases">
        <authorList>
            <person name="Alioto T."/>
            <person name="Alioto T."/>
            <person name="Gomez Garrido J."/>
        </authorList>
    </citation>
    <scope>NUCLEOTIDE SEQUENCE</scope>
</reference>
<gene>
    <name evidence="2" type="ORF">PODLI_1B040968</name>
</gene>
<sequence>MGPGGDCTAGFPLPSSLAAEPEPRCQEAPSPPPNARRLLPPCPLVGCSPGFRGWSRRRRRAWEGSQ</sequence>
<dbReference type="AlphaFoldDB" id="A0AA35KKU0"/>
<proteinExistence type="predicted"/>
<feature type="region of interest" description="Disordered" evidence="1">
    <location>
        <begin position="1"/>
        <end position="39"/>
    </location>
</feature>
<accession>A0AA35KKU0</accession>
<evidence type="ECO:0000313" key="3">
    <source>
        <dbReference type="Proteomes" id="UP001178461"/>
    </source>
</evidence>
<keyword evidence="3" id="KW-1185">Reference proteome</keyword>
<name>A0AA35KKU0_9SAUR</name>